<sequence>MFFIGLTISQMFVITGIVLFFLQSYIVGGPVLLSGALTSYAFVQFYEKRKKARGRKKKKEEWVSDCCGSVDCIDIPLPRKLDCDCCLLPLSMAVVFIVLGKFCGGTFSGIYATM</sequence>
<feature type="transmembrane region" description="Helical" evidence="1">
    <location>
        <begin position="87"/>
        <end position="112"/>
    </location>
</feature>
<keyword evidence="1" id="KW-0812">Transmembrane</keyword>
<evidence type="ECO:0000256" key="1">
    <source>
        <dbReference type="SAM" id="Phobius"/>
    </source>
</evidence>
<gene>
    <name evidence="2" type="ORF">J2S07_003749</name>
</gene>
<proteinExistence type="predicted"/>
<feature type="transmembrane region" description="Helical" evidence="1">
    <location>
        <begin position="12"/>
        <end position="43"/>
    </location>
</feature>
<accession>A0ABT9V905</accession>
<keyword evidence="3" id="KW-1185">Reference proteome</keyword>
<keyword evidence="1" id="KW-1133">Transmembrane helix</keyword>
<evidence type="ECO:0000313" key="3">
    <source>
        <dbReference type="Proteomes" id="UP001231362"/>
    </source>
</evidence>
<name>A0ABT9V905_9BACL</name>
<evidence type="ECO:0000313" key="2">
    <source>
        <dbReference type="EMBL" id="MDQ0157414.1"/>
    </source>
</evidence>
<dbReference type="EMBL" id="JAUSTU010000027">
    <property type="protein sequence ID" value="MDQ0157414.1"/>
    <property type="molecule type" value="Genomic_DNA"/>
</dbReference>
<organism evidence="2 3">
    <name type="scientific">Anoxybacillus andreesenii</name>
    <dbReference type="NCBI Taxonomy" id="1325932"/>
    <lineage>
        <taxon>Bacteria</taxon>
        <taxon>Bacillati</taxon>
        <taxon>Bacillota</taxon>
        <taxon>Bacilli</taxon>
        <taxon>Bacillales</taxon>
        <taxon>Anoxybacillaceae</taxon>
        <taxon>Anoxybacillus</taxon>
    </lineage>
</organism>
<protein>
    <submittedName>
        <fullName evidence="2">Uncharacterized protein</fullName>
    </submittedName>
</protein>
<keyword evidence="1" id="KW-0472">Membrane</keyword>
<reference evidence="2 3" key="1">
    <citation type="submission" date="2023-07" db="EMBL/GenBank/DDBJ databases">
        <title>Genomic Encyclopedia of Type Strains, Phase IV (KMG-IV): sequencing the most valuable type-strain genomes for metagenomic binning, comparative biology and taxonomic classification.</title>
        <authorList>
            <person name="Goeker M."/>
        </authorList>
    </citation>
    <scope>NUCLEOTIDE SEQUENCE [LARGE SCALE GENOMIC DNA]</scope>
    <source>
        <strain evidence="2 3">DSM 23948</strain>
    </source>
</reference>
<comment type="caution">
    <text evidence="2">The sequence shown here is derived from an EMBL/GenBank/DDBJ whole genome shotgun (WGS) entry which is preliminary data.</text>
</comment>
<dbReference type="Proteomes" id="UP001231362">
    <property type="component" value="Unassembled WGS sequence"/>
</dbReference>
<dbReference type="RefSeq" id="WP_307151881.1">
    <property type="nucleotide sequence ID" value="NZ_JAUSTU010000027.1"/>
</dbReference>